<reference evidence="2" key="1">
    <citation type="submission" date="2023-03" db="EMBL/GenBank/DDBJ databases">
        <title>Massive genome expansion in bonnet fungi (Mycena s.s.) driven by repeated elements and novel gene families across ecological guilds.</title>
        <authorList>
            <consortium name="Lawrence Berkeley National Laboratory"/>
            <person name="Harder C.B."/>
            <person name="Miyauchi S."/>
            <person name="Viragh M."/>
            <person name="Kuo A."/>
            <person name="Thoen E."/>
            <person name="Andreopoulos B."/>
            <person name="Lu D."/>
            <person name="Skrede I."/>
            <person name="Drula E."/>
            <person name="Henrissat B."/>
            <person name="Morin E."/>
            <person name="Kohler A."/>
            <person name="Barry K."/>
            <person name="LaButti K."/>
            <person name="Morin E."/>
            <person name="Salamov A."/>
            <person name="Lipzen A."/>
            <person name="Mereny Z."/>
            <person name="Hegedus B."/>
            <person name="Baldrian P."/>
            <person name="Stursova M."/>
            <person name="Weitz H."/>
            <person name="Taylor A."/>
            <person name="Grigoriev I.V."/>
            <person name="Nagy L.G."/>
            <person name="Martin F."/>
            <person name="Kauserud H."/>
        </authorList>
    </citation>
    <scope>NUCLEOTIDE SEQUENCE</scope>
    <source>
        <strain evidence="2">CBHHK002</strain>
    </source>
</reference>
<comment type="caution">
    <text evidence="2">The sequence shown here is derived from an EMBL/GenBank/DDBJ whole genome shotgun (WGS) entry which is preliminary data.</text>
</comment>
<organism evidence="2 4">
    <name type="scientific">Mycena albidolilacea</name>
    <dbReference type="NCBI Taxonomy" id="1033008"/>
    <lineage>
        <taxon>Eukaryota</taxon>
        <taxon>Fungi</taxon>
        <taxon>Dikarya</taxon>
        <taxon>Basidiomycota</taxon>
        <taxon>Agaricomycotina</taxon>
        <taxon>Agaricomycetes</taxon>
        <taxon>Agaricomycetidae</taxon>
        <taxon>Agaricales</taxon>
        <taxon>Marasmiineae</taxon>
        <taxon>Mycenaceae</taxon>
        <taxon>Mycena</taxon>
    </lineage>
</organism>
<protein>
    <submittedName>
        <fullName evidence="2">Uncharacterized protein</fullName>
    </submittedName>
</protein>
<name>A0AAD6ZY89_9AGAR</name>
<gene>
    <name evidence="3" type="ORF">DFH08DRAFT_802438</name>
    <name evidence="2" type="ORF">DFH08DRAFT_810498</name>
</gene>
<dbReference type="EMBL" id="JARIHO010000022">
    <property type="protein sequence ID" value="KAJ7343965.1"/>
    <property type="molecule type" value="Genomic_DNA"/>
</dbReference>
<feature type="region of interest" description="Disordered" evidence="1">
    <location>
        <begin position="80"/>
        <end position="126"/>
    </location>
</feature>
<keyword evidence="4" id="KW-1185">Reference proteome</keyword>
<accession>A0AAD6ZY89</accession>
<dbReference type="Proteomes" id="UP001218218">
    <property type="component" value="Unassembled WGS sequence"/>
</dbReference>
<evidence type="ECO:0000256" key="1">
    <source>
        <dbReference type="SAM" id="MobiDB-lite"/>
    </source>
</evidence>
<dbReference type="AlphaFoldDB" id="A0AAD6ZY89"/>
<evidence type="ECO:0000313" key="3">
    <source>
        <dbReference type="EMBL" id="KAJ7358627.1"/>
    </source>
</evidence>
<proteinExistence type="predicted"/>
<sequence>MAVVVGMLVTRDLAYTTVSESKALNLSKSDQTPLDHVKWRDHWLVATVSSSQTPLKLASRAVIKHVSLKPSTPLQALSLYPDTSRKTPQTPRLKNTATTISSAPPASFSASDQDANSHTLKPPTSSPLDLFFRREEDCICWNAAFPPAVNLTPHPVPIDDDVTGE</sequence>
<feature type="compositionally biased region" description="Polar residues" evidence="1">
    <location>
        <begin position="112"/>
        <end position="126"/>
    </location>
</feature>
<evidence type="ECO:0000313" key="4">
    <source>
        <dbReference type="Proteomes" id="UP001218218"/>
    </source>
</evidence>
<feature type="compositionally biased region" description="Low complexity" evidence="1">
    <location>
        <begin position="96"/>
        <end position="111"/>
    </location>
</feature>
<evidence type="ECO:0000313" key="2">
    <source>
        <dbReference type="EMBL" id="KAJ7343965.1"/>
    </source>
</evidence>
<feature type="compositionally biased region" description="Polar residues" evidence="1">
    <location>
        <begin position="86"/>
        <end position="95"/>
    </location>
</feature>
<dbReference type="EMBL" id="JARIHO010000007">
    <property type="protein sequence ID" value="KAJ7358627.1"/>
    <property type="molecule type" value="Genomic_DNA"/>
</dbReference>